<keyword evidence="1" id="KW-1133">Transmembrane helix</keyword>
<evidence type="ECO:0000313" key="3">
    <source>
        <dbReference type="Proteomes" id="UP001497444"/>
    </source>
</evidence>
<feature type="transmembrane region" description="Helical" evidence="1">
    <location>
        <begin position="65"/>
        <end position="87"/>
    </location>
</feature>
<dbReference type="Proteomes" id="UP001497444">
    <property type="component" value="Chromosome 6"/>
</dbReference>
<proteinExistence type="predicted"/>
<evidence type="ECO:0000256" key="1">
    <source>
        <dbReference type="SAM" id="Phobius"/>
    </source>
</evidence>
<feature type="transmembrane region" description="Helical" evidence="1">
    <location>
        <begin position="21"/>
        <end position="45"/>
    </location>
</feature>
<name>A0ABP0X7J2_9BRYO</name>
<keyword evidence="3" id="KW-1185">Reference proteome</keyword>
<gene>
    <name evidence="2" type="ORF">CSSPJE1EN1_LOCUS19858</name>
</gene>
<keyword evidence="1" id="KW-0472">Membrane</keyword>
<reference evidence="2" key="1">
    <citation type="submission" date="2024-02" db="EMBL/GenBank/DDBJ databases">
        <authorList>
            <consortium name="ELIXIR-Norway"/>
            <consortium name="Elixir Norway"/>
        </authorList>
    </citation>
    <scope>NUCLEOTIDE SEQUENCE</scope>
</reference>
<evidence type="ECO:0000313" key="2">
    <source>
        <dbReference type="EMBL" id="CAK9274380.1"/>
    </source>
</evidence>
<accession>A0ABP0X7J2</accession>
<organism evidence="2 3">
    <name type="scientific">Sphagnum jensenii</name>
    <dbReference type="NCBI Taxonomy" id="128206"/>
    <lineage>
        <taxon>Eukaryota</taxon>
        <taxon>Viridiplantae</taxon>
        <taxon>Streptophyta</taxon>
        <taxon>Embryophyta</taxon>
        <taxon>Bryophyta</taxon>
        <taxon>Sphagnophytina</taxon>
        <taxon>Sphagnopsida</taxon>
        <taxon>Sphagnales</taxon>
        <taxon>Sphagnaceae</taxon>
        <taxon>Sphagnum</taxon>
    </lineage>
</organism>
<sequence>MKCRLHSNSGVGLEQREASTRLIICASAVLLPTLMACMCMTPFTLRVPSITESPILFAAGEDSPVIMLLLTGLAPHTAMPSAGTFAAGGTFSKSPL</sequence>
<dbReference type="EMBL" id="OZ020101">
    <property type="protein sequence ID" value="CAK9274380.1"/>
    <property type="molecule type" value="Genomic_DNA"/>
</dbReference>
<protein>
    <submittedName>
        <fullName evidence="2">Uncharacterized protein</fullName>
    </submittedName>
</protein>
<keyword evidence="1" id="KW-0812">Transmembrane</keyword>